<dbReference type="Gene3D" id="1.10.10.10">
    <property type="entry name" value="Winged helix-like DNA-binding domain superfamily/Winged helix DNA-binding domain"/>
    <property type="match status" value="1"/>
</dbReference>
<dbReference type="GO" id="GO:0005829">
    <property type="term" value="C:cytosol"/>
    <property type="evidence" value="ECO:0007669"/>
    <property type="project" value="TreeGrafter"/>
</dbReference>
<accession>A0A941CQQ2</accession>
<dbReference type="InterPro" id="IPR050950">
    <property type="entry name" value="HTH-type_LysR_regulators"/>
</dbReference>
<sequence>MEFKDIEYALAVAKYHSITKAADSLYITQPTLSTYLKNMEKRLGIVLFNRDGNKFTLSYEGELFIEEGKKILAERDNLMNRMLDSLQCQRGRLKIAIPLLRGSYLIPMILPKFHEKYPNVEIFLTEGSSPELEKHVREGLCDLVIYNKPSHELPFPYESLHKEEMLLVMNKKNPLAKKGKKIPGLSHLWMDLSLCQGEPFIMHLPSQHTGQIERDLLKKSGVKPHVVLETKNLEASYHLAANGYGLTFISECHTAHIVQEKNAVFFSVGSPRTEMELIAGYLNRDALSNAARDFIEISKTIFQEESLTLL</sequence>
<evidence type="ECO:0000256" key="3">
    <source>
        <dbReference type="ARBA" id="ARBA00023125"/>
    </source>
</evidence>
<protein>
    <submittedName>
        <fullName evidence="6">LysR family transcriptional regulator</fullName>
    </submittedName>
</protein>
<dbReference type="Pfam" id="PF03466">
    <property type="entry name" value="LysR_substrate"/>
    <property type="match status" value="1"/>
</dbReference>
<dbReference type="RefSeq" id="WP_211800786.1">
    <property type="nucleotide sequence ID" value="NZ_JAGSCS010000007.1"/>
</dbReference>
<reference evidence="6" key="1">
    <citation type="submission" date="2021-04" db="EMBL/GenBank/DDBJ databases">
        <title>Proteiniclasticum sedimins sp. nov., an obligate anaerobic bacterium isolated from anaerobic sludge.</title>
        <authorList>
            <person name="Liu J."/>
        </authorList>
    </citation>
    <scope>NUCLEOTIDE SEQUENCE</scope>
    <source>
        <strain evidence="6">BAD-10</strain>
    </source>
</reference>
<dbReference type="Pfam" id="PF00126">
    <property type="entry name" value="HTH_1"/>
    <property type="match status" value="1"/>
</dbReference>
<organism evidence="6 7">
    <name type="scientific">Proteiniclasticum sediminis</name>
    <dbReference type="NCBI Taxonomy" id="2804028"/>
    <lineage>
        <taxon>Bacteria</taxon>
        <taxon>Bacillati</taxon>
        <taxon>Bacillota</taxon>
        <taxon>Clostridia</taxon>
        <taxon>Eubacteriales</taxon>
        <taxon>Clostridiaceae</taxon>
        <taxon>Proteiniclasticum</taxon>
    </lineage>
</organism>
<keyword evidence="3" id="KW-0238">DNA-binding</keyword>
<dbReference type="Proteomes" id="UP000675379">
    <property type="component" value="Unassembled WGS sequence"/>
</dbReference>
<dbReference type="InterPro" id="IPR005119">
    <property type="entry name" value="LysR_subst-bd"/>
</dbReference>
<dbReference type="InterPro" id="IPR036388">
    <property type="entry name" value="WH-like_DNA-bd_sf"/>
</dbReference>
<dbReference type="PROSITE" id="PS50931">
    <property type="entry name" value="HTH_LYSR"/>
    <property type="match status" value="1"/>
</dbReference>
<evidence type="ECO:0000313" key="7">
    <source>
        <dbReference type="Proteomes" id="UP000675379"/>
    </source>
</evidence>
<dbReference type="Gene3D" id="3.40.190.290">
    <property type="match status" value="1"/>
</dbReference>
<dbReference type="GO" id="GO:0003677">
    <property type="term" value="F:DNA binding"/>
    <property type="evidence" value="ECO:0007669"/>
    <property type="project" value="UniProtKB-KW"/>
</dbReference>
<dbReference type="PANTHER" id="PTHR30419">
    <property type="entry name" value="HTH-TYPE TRANSCRIPTIONAL REGULATOR YBHD"/>
    <property type="match status" value="1"/>
</dbReference>
<dbReference type="InterPro" id="IPR000847">
    <property type="entry name" value="LysR_HTH_N"/>
</dbReference>
<feature type="domain" description="HTH lysR-type" evidence="5">
    <location>
        <begin position="1"/>
        <end position="58"/>
    </location>
</feature>
<dbReference type="InterPro" id="IPR036390">
    <property type="entry name" value="WH_DNA-bd_sf"/>
</dbReference>
<dbReference type="AlphaFoldDB" id="A0A941CQQ2"/>
<dbReference type="EMBL" id="JAGSCS010000007">
    <property type="protein sequence ID" value="MBR0576038.1"/>
    <property type="molecule type" value="Genomic_DNA"/>
</dbReference>
<name>A0A941CQQ2_9CLOT</name>
<dbReference type="PRINTS" id="PR00039">
    <property type="entry name" value="HTHLYSR"/>
</dbReference>
<keyword evidence="4" id="KW-0804">Transcription</keyword>
<dbReference type="PANTHER" id="PTHR30419:SF8">
    <property type="entry name" value="NITROGEN ASSIMILATION TRANSCRIPTIONAL ACTIVATOR-RELATED"/>
    <property type="match status" value="1"/>
</dbReference>
<dbReference type="SUPFAM" id="SSF53850">
    <property type="entry name" value="Periplasmic binding protein-like II"/>
    <property type="match status" value="1"/>
</dbReference>
<evidence type="ECO:0000256" key="2">
    <source>
        <dbReference type="ARBA" id="ARBA00023015"/>
    </source>
</evidence>
<keyword evidence="7" id="KW-1185">Reference proteome</keyword>
<keyword evidence="2" id="KW-0805">Transcription regulation</keyword>
<evidence type="ECO:0000259" key="5">
    <source>
        <dbReference type="PROSITE" id="PS50931"/>
    </source>
</evidence>
<dbReference type="CDD" id="cd05466">
    <property type="entry name" value="PBP2_LTTR_substrate"/>
    <property type="match status" value="1"/>
</dbReference>
<dbReference type="SUPFAM" id="SSF46785">
    <property type="entry name" value="Winged helix' DNA-binding domain"/>
    <property type="match status" value="1"/>
</dbReference>
<proteinExistence type="inferred from homology"/>
<gene>
    <name evidence="6" type="ORF">KCG48_06750</name>
</gene>
<evidence type="ECO:0000313" key="6">
    <source>
        <dbReference type="EMBL" id="MBR0576038.1"/>
    </source>
</evidence>
<comment type="similarity">
    <text evidence="1">Belongs to the LysR transcriptional regulatory family.</text>
</comment>
<dbReference type="GO" id="GO:0003700">
    <property type="term" value="F:DNA-binding transcription factor activity"/>
    <property type="evidence" value="ECO:0007669"/>
    <property type="project" value="InterPro"/>
</dbReference>
<evidence type="ECO:0000256" key="1">
    <source>
        <dbReference type="ARBA" id="ARBA00009437"/>
    </source>
</evidence>
<comment type="caution">
    <text evidence="6">The sequence shown here is derived from an EMBL/GenBank/DDBJ whole genome shotgun (WGS) entry which is preliminary data.</text>
</comment>
<evidence type="ECO:0000256" key="4">
    <source>
        <dbReference type="ARBA" id="ARBA00023163"/>
    </source>
</evidence>